<dbReference type="NCBIfam" id="TIGR02093">
    <property type="entry name" value="P_ylase"/>
    <property type="match status" value="1"/>
</dbReference>
<sequence length="854" mass="97947">MHSKNRISDPRIEELLTVVQSRTSLSAHSIKQGILEHLIYSLGRSPHEAPKQAYYKALAFAIRDRLQHRWINTVQNYLKGVRLKKDVKVVCYFSAEFMIGPQLENSLINLGIEPEVRKAVADLGKDLDELIALEAEPGLGNGGLGRLAACYLDSLATLERPAIGYGIRYEFGIFDQHIRDGWQVEMTDKWLRGGNPWEIAKPEVAYYVGFGGHSESYRDNRGDIRMRWIPDRMVKGVAFDTPVPGYRVNTCNTLRLWSAEACESFDFQAFNTGDYYQAVEEKVISETLTKVLYPNDEPEAGKKLRLSQQYFFVSCSLQDMLHLLDITGQAITEFPDRFAAQLNDTHPAIAVAELMRLLIDERLLSWDDAWQITCRTFSYTNHTLMPEALEAWSLALFQDLLPRHLEIIYEINRHFLDEVRQRYPGDDERIAKLSLFDETNLRHLRMAHLACVGSHSINGVAELHTELLQTSILKEFYELWPVRFNNKTNGVSPRRFMVLANPDLTELITETIGPQWITRTDQLQKLEAYAEDPNFRQRWLAVKHDNKVRLAGYIQKQIGISLDPSWLFDIQIKRIHEYKRQHLNLLYILTLYCRLKRNPTLKLPPQAFIFAGKAAPNYAMAKSIIKFIHAVAETINHDPEINCLLRVVFIPNFNVQKSQIIYPAADLSEQISLAGTEASGTGNMKFALNGALTIGTLDGANIEIRERVGAENFFDFGHQAFEVQRLKREGYSPSSYIENDQQLAEIFHLLDTGHFTHGDREILLPLLDNIRSIDPYMVLADYADYISCHERICSLWQDQDKWTSMSILNTARSGCFSSDRAIREYCDQIWKVGPVPIKLPPENADRPLVEHDQR</sequence>
<comment type="caution">
    <text evidence="10">The sequence shown here is derived from an EMBL/GenBank/DDBJ whole genome shotgun (WGS) entry which is preliminary data.</text>
</comment>
<comment type="catalytic activity">
    <reaction evidence="1 9">
        <text>[(1-&gt;4)-alpha-D-glucosyl](n) + phosphate = [(1-&gt;4)-alpha-D-glucosyl](n-1) + alpha-D-glucose 1-phosphate</text>
        <dbReference type="Rhea" id="RHEA:41732"/>
        <dbReference type="Rhea" id="RHEA-COMP:9584"/>
        <dbReference type="Rhea" id="RHEA-COMP:9586"/>
        <dbReference type="ChEBI" id="CHEBI:15444"/>
        <dbReference type="ChEBI" id="CHEBI:43474"/>
        <dbReference type="ChEBI" id="CHEBI:58601"/>
        <dbReference type="EC" id="2.4.1.1"/>
    </reaction>
</comment>
<evidence type="ECO:0000313" key="11">
    <source>
        <dbReference type="Proteomes" id="UP001524569"/>
    </source>
</evidence>
<evidence type="ECO:0000256" key="6">
    <source>
        <dbReference type="ARBA" id="ARBA00022898"/>
    </source>
</evidence>
<keyword evidence="7 9" id="KW-0119">Carbohydrate metabolism</keyword>
<name>A0ABT1UDF8_9GAMM</name>
<evidence type="ECO:0000256" key="5">
    <source>
        <dbReference type="ARBA" id="ARBA00022679"/>
    </source>
</evidence>
<evidence type="ECO:0000313" key="10">
    <source>
        <dbReference type="EMBL" id="MCQ8179750.1"/>
    </source>
</evidence>
<dbReference type="Pfam" id="PF00343">
    <property type="entry name" value="Phosphorylase"/>
    <property type="match status" value="1"/>
</dbReference>
<dbReference type="PANTHER" id="PTHR11468:SF3">
    <property type="entry name" value="GLYCOGEN PHOSPHORYLASE, LIVER FORM"/>
    <property type="match status" value="1"/>
</dbReference>
<gene>
    <name evidence="10" type="ORF">NP603_01395</name>
</gene>
<proteinExistence type="inferred from homology"/>
<accession>A0ABT1UDF8</accession>
<dbReference type="CDD" id="cd04300">
    <property type="entry name" value="GT35_Glycogen_Phosphorylase"/>
    <property type="match status" value="1"/>
</dbReference>
<keyword evidence="5 9" id="KW-0808">Transferase</keyword>
<keyword evidence="4 9" id="KW-0328">Glycosyltransferase</keyword>
<dbReference type="PANTHER" id="PTHR11468">
    <property type="entry name" value="GLYCOGEN PHOSPHORYLASE"/>
    <property type="match status" value="1"/>
</dbReference>
<comment type="function">
    <text evidence="8">Phosphorylase is an important allosteric enzyme in carbohydrate metabolism. Enzymes from different sources differ in their regulatory mechanisms and in their natural substrates. However, all known phosphorylases share catalytic and structural properties.</text>
</comment>
<dbReference type="InterPro" id="IPR035090">
    <property type="entry name" value="Pyridoxal_P_attach_site"/>
</dbReference>
<reference evidence="10 11" key="1">
    <citation type="submission" date="2022-07" db="EMBL/GenBank/DDBJ databases">
        <title>Methylomonas rivi sp. nov., Methylomonas rosea sp. nov., Methylomonas aureus sp. nov. and Methylomonas subterranea sp. nov., four novel methanotrophs isolated from a freshwater creek and the deep terrestrial subsurface.</title>
        <authorList>
            <person name="Abin C."/>
            <person name="Sankaranarayanan K."/>
            <person name="Garner C."/>
            <person name="Sindelar R."/>
            <person name="Kotary K."/>
            <person name="Garner R."/>
            <person name="Barclay S."/>
            <person name="Lawson P."/>
            <person name="Krumholz L."/>
        </authorList>
    </citation>
    <scope>NUCLEOTIDE SEQUENCE [LARGE SCALE GENOMIC DNA]</scope>
    <source>
        <strain evidence="10 11">SURF-1</strain>
    </source>
</reference>
<comment type="cofactor">
    <cofactor evidence="2 9">
        <name>pyridoxal 5'-phosphate</name>
        <dbReference type="ChEBI" id="CHEBI:597326"/>
    </cofactor>
</comment>
<evidence type="ECO:0000256" key="4">
    <source>
        <dbReference type="ARBA" id="ARBA00022676"/>
    </source>
</evidence>
<dbReference type="PROSITE" id="PS00102">
    <property type="entry name" value="PHOSPHORYLASE"/>
    <property type="match status" value="1"/>
</dbReference>
<protein>
    <recommendedName>
        <fullName evidence="9">Alpha-1,4 glucan phosphorylase</fullName>
        <ecNumber evidence="9">2.4.1.1</ecNumber>
    </recommendedName>
</protein>
<evidence type="ECO:0000256" key="7">
    <source>
        <dbReference type="ARBA" id="ARBA00023277"/>
    </source>
</evidence>
<dbReference type="PIRSF" id="PIRSF000460">
    <property type="entry name" value="Pprylas_GlgP"/>
    <property type="match status" value="1"/>
</dbReference>
<dbReference type="SUPFAM" id="SSF53756">
    <property type="entry name" value="UDP-Glycosyltransferase/glycogen phosphorylase"/>
    <property type="match status" value="1"/>
</dbReference>
<evidence type="ECO:0000256" key="9">
    <source>
        <dbReference type="RuleBase" id="RU000587"/>
    </source>
</evidence>
<dbReference type="RefSeq" id="WP_256609126.1">
    <property type="nucleotide sequence ID" value="NZ_JANIBM010000001.1"/>
</dbReference>
<keyword evidence="6 9" id="KW-0663">Pyridoxal phosphate</keyword>
<dbReference type="Gene3D" id="3.40.50.2000">
    <property type="entry name" value="Glycogen Phosphorylase B"/>
    <property type="match status" value="2"/>
</dbReference>
<evidence type="ECO:0000256" key="1">
    <source>
        <dbReference type="ARBA" id="ARBA00001275"/>
    </source>
</evidence>
<evidence type="ECO:0000256" key="8">
    <source>
        <dbReference type="ARBA" id="ARBA00025174"/>
    </source>
</evidence>
<keyword evidence="11" id="KW-1185">Reference proteome</keyword>
<evidence type="ECO:0000256" key="2">
    <source>
        <dbReference type="ARBA" id="ARBA00001933"/>
    </source>
</evidence>
<dbReference type="EMBL" id="JANIBM010000001">
    <property type="protein sequence ID" value="MCQ8179750.1"/>
    <property type="molecule type" value="Genomic_DNA"/>
</dbReference>
<dbReference type="Proteomes" id="UP001524569">
    <property type="component" value="Unassembled WGS sequence"/>
</dbReference>
<organism evidence="10 11">
    <name type="scientific">Methylomonas aurea</name>
    <dbReference type="NCBI Taxonomy" id="2952224"/>
    <lineage>
        <taxon>Bacteria</taxon>
        <taxon>Pseudomonadati</taxon>
        <taxon>Pseudomonadota</taxon>
        <taxon>Gammaproteobacteria</taxon>
        <taxon>Methylococcales</taxon>
        <taxon>Methylococcaceae</taxon>
        <taxon>Methylomonas</taxon>
    </lineage>
</organism>
<evidence type="ECO:0000256" key="3">
    <source>
        <dbReference type="ARBA" id="ARBA00006047"/>
    </source>
</evidence>
<comment type="function">
    <text evidence="9">Allosteric enzyme that catalyzes the rate-limiting step in glycogen catabolism, the phosphorolytic cleavage of glycogen to produce glucose-1-phosphate, and plays a central role in maintaining cellular and organismal glucose homeostasis.</text>
</comment>
<comment type="similarity">
    <text evidence="3 9">Belongs to the glycogen phosphorylase family.</text>
</comment>
<dbReference type="EC" id="2.4.1.1" evidence="9"/>
<dbReference type="InterPro" id="IPR011833">
    <property type="entry name" value="Glycg_phsphrylas"/>
</dbReference>
<dbReference type="InterPro" id="IPR000811">
    <property type="entry name" value="Glyco_trans_35"/>
</dbReference>